<dbReference type="EMBL" id="CAIIXF020000001">
    <property type="protein sequence ID" value="CAH1774078.1"/>
    <property type="molecule type" value="Genomic_DNA"/>
</dbReference>
<organism evidence="3 4">
    <name type="scientific">Owenia fusiformis</name>
    <name type="common">Polychaete worm</name>
    <dbReference type="NCBI Taxonomy" id="6347"/>
    <lineage>
        <taxon>Eukaryota</taxon>
        <taxon>Metazoa</taxon>
        <taxon>Spiralia</taxon>
        <taxon>Lophotrochozoa</taxon>
        <taxon>Annelida</taxon>
        <taxon>Polychaeta</taxon>
        <taxon>Sedentaria</taxon>
        <taxon>Canalipalpata</taxon>
        <taxon>Sabellida</taxon>
        <taxon>Oweniida</taxon>
        <taxon>Oweniidae</taxon>
        <taxon>Owenia</taxon>
    </lineage>
</organism>
<dbReference type="Gene3D" id="3.40.1080.20">
    <property type="entry name" value="Acetyl-CoA hydrolase/transferase C-terminal domain"/>
    <property type="match status" value="1"/>
</dbReference>
<reference evidence="3" key="1">
    <citation type="submission" date="2022-03" db="EMBL/GenBank/DDBJ databases">
        <authorList>
            <person name="Martin C."/>
        </authorList>
    </citation>
    <scope>NUCLEOTIDE SEQUENCE</scope>
</reference>
<dbReference type="AlphaFoldDB" id="A0A8J1Y097"/>
<dbReference type="InterPro" id="IPR038460">
    <property type="entry name" value="AcetylCoA_hyd_C_sf"/>
</dbReference>
<comment type="caution">
    <text evidence="3">The sequence shown here is derived from an EMBL/GenBank/DDBJ whole genome shotgun (WGS) entry which is preliminary data.</text>
</comment>
<dbReference type="OrthoDB" id="10250396at2759"/>
<dbReference type="GO" id="GO:0006083">
    <property type="term" value="P:acetate metabolic process"/>
    <property type="evidence" value="ECO:0007669"/>
    <property type="project" value="InterPro"/>
</dbReference>
<protein>
    <recommendedName>
        <fullName evidence="5">Acetyl-CoA hydrolase</fullName>
    </recommendedName>
</protein>
<dbReference type="PANTHER" id="PTHR21432:SF20">
    <property type="entry name" value="ACETYL-COA HYDROLASE"/>
    <property type="match status" value="1"/>
</dbReference>
<comment type="similarity">
    <text evidence="1">Belongs to the acetyl-CoA hydrolase/transferase family.</text>
</comment>
<dbReference type="InterPro" id="IPR046433">
    <property type="entry name" value="ActCoA_hydro"/>
</dbReference>
<dbReference type="Gene3D" id="3.40.1080.10">
    <property type="entry name" value="Glutaconate Coenzyme A-transferase"/>
    <property type="match status" value="1"/>
</dbReference>
<evidence type="ECO:0008006" key="5">
    <source>
        <dbReference type="Google" id="ProtNLM"/>
    </source>
</evidence>
<dbReference type="Gene3D" id="3.30.750.70">
    <property type="entry name" value="4-hydroxybutyrate coenzyme like domains"/>
    <property type="match status" value="1"/>
</dbReference>
<dbReference type="GO" id="GO:0005739">
    <property type="term" value="C:mitochondrion"/>
    <property type="evidence" value="ECO:0007669"/>
    <property type="project" value="TreeGrafter"/>
</dbReference>
<dbReference type="GO" id="GO:0008775">
    <property type="term" value="F:acetate CoA-transferase activity"/>
    <property type="evidence" value="ECO:0007669"/>
    <property type="project" value="InterPro"/>
</dbReference>
<sequence length="499" mass="54881">MATTNTVKFLRRFSGILQKQQALPLHKHNSNLQKRTFYLYSQEPFHPIPGKEPEHCKAAEAVKVVQSGHRVYIHGVAATPIPLVEALANHGIESNLRDVELLHIHTAGPGTFAQKEYEGIFRSNSLFMGPNVREAVNAGRADVMPIFLSDIPHLFRRRILNLDVAMVSVSPPDEHGYCTLGPSVDCTRAAVQNAKTIVGMVNKNMPRTFGDGIIHKSHFDYMVEGHMPLPELSKHELDLLMVDLPLSDDYVNPSEREQKIGKSIAENLVTDGATLQMGIGNIPNIVLKHLHNHKDLGVHTEMFSDGVIDLVENGNITNAKKVIQPGKIVGAFCVGTRRLYDFLDDNPFVVMGDVAHVCNTAVIAQNPRVTAINSCIEVDITGQVVSDSIGNKMHSGVGGQIDFIRGASQGLDGLGKPILAMTSTTRHGQTKIVPDIHKGAGVVTTRAHVHYIVTEYGIANLFGKNIRQRAYELIRIAHPDHQEELEKAAFEKLNIMPTP</sequence>
<dbReference type="Proteomes" id="UP000749559">
    <property type="component" value="Unassembled WGS sequence"/>
</dbReference>
<dbReference type="SUPFAM" id="SSF100950">
    <property type="entry name" value="NagB/RpiA/CoA transferase-like"/>
    <property type="match status" value="2"/>
</dbReference>
<name>A0A8J1Y097_OWEFU</name>
<evidence type="ECO:0000256" key="1">
    <source>
        <dbReference type="ARBA" id="ARBA00009632"/>
    </source>
</evidence>
<dbReference type="InterPro" id="IPR003702">
    <property type="entry name" value="ActCoA_hydro_N"/>
</dbReference>
<dbReference type="PANTHER" id="PTHR21432">
    <property type="entry name" value="ACETYL-COA HYDROLASE-RELATED"/>
    <property type="match status" value="1"/>
</dbReference>
<gene>
    <name evidence="3" type="ORF">OFUS_LOCUS1599</name>
</gene>
<dbReference type="InterPro" id="IPR026888">
    <property type="entry name" value="AcetylCoA_hyd_C"/>
</dbReference>
<accession>A0A8J1Y097</accession>
<dbReference type="Pfam" id="PF13336">
    <property type="entry name" value="AcetylCoA_hyd_C"/>
    <property type="match status" value="1"/>
</dbReference>
<proteinExistence type="inferred from homology"/>
<keyword evidence="4" id="KW-1185">Reference proteome</keyword>
<dbReference type="InterPro" id="IPR037171">
    <property type="entry name" value="NagB/RpiA_transferase-like"/>
</dbReference>
<dbReference type="Pfam" id="PF02550">
    <property type="entry name" value="AcetylCoA_hydro"/>
    <property type="match status" value="1"/>
</dbReference>
<evidence type="ECO:0000256" key="2">
    <source>
        <dbReference type="ARBA" id="ARBA00022679"/>
    </source>
</evidence>
<evidence type="ECO:0000313" key="3">
    <source>
        <dbReference type="EMBL" id="CAH1774078.1"/>
    </source>
</evidence>
<keyword evidence="2" id="KW-0808">Transferase</keyword>
<evidence type="ECO:0000313" key="4">
    <source>
        <dbReference type="Proteomes" id="UP000749559"/>
    </source>
</evidence>